<dbReference type="RefSeq" id="WP_212514797.1">
    <property type="nucleotide sequence ID" value="NZ_CAWQDX010000114.1"/>
</dbReference>
<keyword evidence="2" id="KW-1185">Reference proteome</keyword>
<dbReference type="EMBL" id="JAGRZL010000086">
    <property type="protein sequence ID" value="MBR7631409.1"/>
    <property type="molecule type" value="Genomic_DNA"/>
</dbReference>
<name>A0ABS5GX41_9GAMM</name>
<organism evidence="1 2">
    <name type="scientific">Aeromonas popoffii</name>
    <dbReference type="NCBI Taxonomy" id="70856"/>
    <lineage>
        <taxon>Bacteria</taxon>
        <taxon>Pseudomonadati</taxon>
        <taxon>Pseudomonadota</taxon>
        <taxon>Gammaproteobacteria</taxon>
        <taxon>Aeromonadales</taxon>
        <taxon>Aeromonadaceae</taxon>
        <taxon>Aeromonas</taxon>
    </lineage>
</organism>
<sequence>MCCNHVTLFVRTSPFNDKEHYCGNQTSIRVAIPNNDTRARLALICPLLANI</sequence>
<gene>
    <name evidence="1" type="ORF">KAT72_21040</name>
</gene>
<evidence type="ECO:0000313" key="2">
    <source>
        <dbReference type="Proteomes" id="UP000675653"/>
    </source>
</evidence>
<dbReference type="Proteomes" id="UP000675653">
    <property type="component" value="Unassembled WGS sequence"/>
</dbReference>
<comment type="caution">
    <text evidence="1">The sequence shown here is derived from an EMBL/GenBank/DDBJ whole genome shotgun (WGS) entry which is preliminary data.</text>
</comment>
<protein>
    <submittedName>
        <fullName evidence="1">Uncharacterized protein</fullName>
    </submittedName>
</protein>
<proteinExistence type="predicted"/>
<reference evidence="1 2" key="1">
    <citation type="submission" date="2021-04" db="EMBL/GenBank/DDBJ databases">
        <title>Draft Genome of Aeromonas popoffii ID682, isolated from a natural water source in Idaho.</title>
        <authorList>
            <person name="Testerman T."/>
            <person name="Graf J."/>
        </authorList>
    </citation>
    <scope>NUCLEOTIDE SEQUENCE [LARGE SCALE GENOMIC DNA]</scope>
    <source>
        <strain evidence="1 2">ID682</strain>
    </source>
</reference>
<accession>A0ABS5GX41</accession>
<evidence type="ECO:0000313" key="1">
    <source>
        <dbReference type="EMBL" id="MBR7631409.1"/>
    </source>
</evidence>